<reference evidence="1 2" key="1">
    <citation type="journal article" date="2013" name="ISME J.">
        <title>A metabolic model for members of the genus Tetrasphaera involved in enhanced biological phosphorus removal.</title>
        <authorList>
            <person name="Kristiansen R."/>
            <person name="Nguyen H.T.T."/>
            <person name="Saunders A.M."/>
            <person name="Nielsen J.L."/>
            <person name="Wimmer R."/>
            <person name="Le V.Q."/>
            <person name="McIlroy S.J."/>
            <person name="Petrovski S."/>
            <person name="Seviour R.J."/>
            <person name="Calteau A."/>
            <person name="Nielsen K.L."/>
            <person name="Nielsen P.H."/>
        </authorList>
    </citation>
    <scope>NUCLEOTIDE SEQUENCE [LARGE SCALE GENOMIC DNA]</scope>
    <source>
        <strain evidence="1 2">Lp2</strain>
    </source>
</reference>
<name>N0E434_9MICO</name>
<organism evidence="1 2">
    <name type="scientific">Phycicoccus elongatus Lp2</name>
    <dbReference type="NCBI Taxonomy" id="1193181"/>
    <lineage>
        <taxon>Bacteria</taxon>
        <taxon>Bacillati</taxon>
        <taxon>Actinomycetota</taxon>
        <taxon>Actinomycetes</taxon>
        <taxon>Micrococcales</taxon>
        <taxon>Intrasporangiaceae</taxon>
        <taxon>Phycicoccus</taxon>
    </lineage>
</organism>
<dbReference type="HOGENOM" id="CLU_3223170_0_0_11"/>
<comment type="caution">
    <text evidence="1">The sequence shown here is derived from an EMBL/GenBank/DDBJ whole genome shotgun (WGS) entry which is preliminary data.</text>
</comment>
<dbReference type="Proteomes" id="UP000013167">
    <property type="component" value="Unassembled WGS sequence"/>
</dbReference>
<gene>
    <name evidence="1" type="ORF">BN10_60004</name>
</gene>
<proteinExistence type="predicted"/>
<sequence length="44" mass="5032">MATILADARRGVSREPELARLFPEFVLDPRVRGVPDEVTRLRLL</sequence>
<accession>N0E434</accession>
<protein>
    <submittedName>
        <fullName evidence="1">Uncharacterized protein</fullName>
    </submittedName>
</protein>
<keyword evidence="2" id="KW-1185">Reference proteome</keyword>
<dbReference type="AlphaFoldDB" id="N0E434"/>
<evidence type="ECO:0000313" key="1">
    <source>
        <dbReference type="EMBL" id="CCH70570.1"/>
    </source>
</evidence>
<dbReference type="EMBL" id="CAIZ01000130">
    <property type="protein sequence ID" value="CCH70570.1"/>
    <property type="molecule type" value="Genomic_DNA"/>
</dbReference>
<evidence type="ECO:0000313" key="2">
    <source>
        <dbReference type="Proteomes" id="UP000013167"/>
    </source>
</evidence>